<dbReference type="Proteomes" id="UP001311915">
    <property type="component" value="Unassembled WGS sequence"/>
</dbReference>
<name>A0AAV9MGR8_9SOLN</name>
<evidence type="ECO:0000313" key="3">
    <source>
        <dbReference type="Proteomes" id="UP001311915"/>
    </source>
</evidence>
<dbReference type="PANTHER" id="PTHR46148">
    <property type="entry name" value="CHROMO DOMAIN-CONTAINING PROTEIN"/>
    <property type="match status" value="1"/>
</dbReference>
<sequence>MKGVMKFVKKSKLCPRFIVPFVILSRVGELAYKLALLPSLSIVHLVFHVSMLQKYVSDESDVLSLDSVELGPDLSFEEDPIDILDRQVQKLRSNEIASVKVQWKHHSLSEVTWEIESDIRAKYPQLIEASCTFFCLCPKTNMIFSGG</sequence>
<dbReference type="InterPro" id="IPR056924">
    <property type="entry name" value="SH3_Tf2-1"/>
</dbReference>
<dbReference type="InterPro" id="IPR016197">
    <property type="entry name" value="Chromo-like_dom_sf"/>
</dbReference>
<reference evidence="2 3" key="1">
    <citation type="submission" date="2023-10" db="EMBL/GenBank/DDBJ databases">
        <title>Genome-Wide Identification Analysis in wild type Solanum Pinnatisectum Reveals Some Genes Defensing Phytophthora Infestans.</title>
        <authorList>
            <person name="Sun C."/>
        </authorList>
    </citation>
    <scope>NUCLEOTIDE SEQUENCE [LARGE SCALE GENOMIC DNA]</scope>
    <source>
        <strain evidence="2">LQN</strain>
        <tissue evidence="2">Leaf</tissue>
    </source>
</reference>
<proteinExistence type="predicted"/>
<accession>A0AAV9MGR8</accession>
<dbReference type="AlphaFoldDB" id="A0AAV9MGR8"/>
<dbReference type="Pfam" id="PF24626">
    <property type="entry name" value="SH3_Tf2-1"/>
    <property type="match status" value="1"/>
</dbReference>
<feature type="domain" description="Tf2-1-like SH3-like" evidence="1">
    <location>
        <begin position="7"/>
        <end position="56"/>
    </location>
</feature>
<comment type="caution">
    <text evidence="2">The sequence shown here is derived from an EMBL/GenBank/DDBJ whole genome shotgun (WGS) entry which is preliminary data.</text>
</comment>
<evidence type="ECO:0000259" key="1">
    <source>
        <dbReference type="Pfam" id="PF24626"/>
    </source>
</evidence>
<keyword evidence="3" id="KW-1185">Reference proteome</keyword>
<gene>
    <name evidence="2" type="ORF">R3W88_000740</name>
</gene>
<dbReference type="PANTHER" id="PTHR46148:SF60">
    <property type="entry name" value="CHROMO DOMAIN-CONTAINING PROTEIN"/>
    <property type="match status" value="1"/>
</dbReference>
<dbReference type="SUPFAM" id="SSF54160">
    <property type="entry name" value="Chromo domain-like"/>
    <property type="match status" value="1"/>
</dbReference>
<evidence type="ECO:0000313" key="2">
    <source>
        <dbReference type="EMBL" id="KAK4737043.1"/>
    </source>
</evidence>
<organism evidence="2 3">
    <name type="scientific">Solanum pinnatisectum</name>
    <name type="common">tansyleaf nightshade</name>
    <dbReference type="NCBI Taxonomy" id="50273"/>
    <lineage>
        <taxon>Eukaryota</taxon>
        <taxon>Viridiplantae</taxon>
        <taxon>Streptophyta</taxon>
        <taxon>Embryophyta</taxon>
        <taxon>Tracheophyta</taxon>
        <taxon>Spermatophyta</taxon>
        <taxon>Magnoliopsida</taxon>
        <taxon>eudicotyledons</taxon>
        <taxon>Gunneridae</taxon>
        <taxon>Pentapetalae</taxon>
        <taxon>asterids</taxon>
        <taxon>lamiids</taxon>
        <taxon>Solanales</taxon>
        <taxon>Solanaceae</taxon>
        <taxon>Solanoideae</taxon>
        <taxon>Solaneae</taxon>
        <taxon>Solanum</taxon>
    </lineage>
</organism>
<protein>
    <recommendedName>
        <fullName evidence="1">Tf2-1-like SH3-like domain-containing protein</fullName>
    </recommendedName>
</protein>
<dbReference type="EMBL" id="JAWPEI010000001">
    <property type="protein sequence ID" value="KAK4737043.1"/>
    <property type="molecule type" value="Genomic_DNA"/>
</dbReference>